<comment type="caution">
    <text evidence="3">The sequence shown here is derived from an EMBL/GenBank/DDBJ whole genome shotgun (WGS) entry which is preliminary data.</text>
</comment>
<dbReference type="GO" id="GO:0008270">
    <property type="term" value="F:zinc ion binding"/>
    <property type="evidence" value="ECO:0007669"/>
    <property type="project" value="UniProtKB-KW"/>
</dbReference>
<sequence length="352" mass="38690">MYARSNHLLPSIYDGDITLEIIFNSGFGYQVQNIHIARHRENASSILSQRIRSLKEIVVEPDIQLDAVVVEPDVVVPDPVRVEADESLPAKVVEMAPPSLVLVQVEVHEPPPTAHAPTPPQEVDVEEPVLPPADIPVAAVVDIVVLSDDDDDEPPVAAEPVIVLANSPPPALELVIVDLVADEPSAAPAALCTLPVSRQVPRGPPRPPRVNLGPRCFNCQRCGHYGNKCPYPPAVDRPCFNCGLQGHEIATCPTPAPFAADNRLRLLERQQQLQAAQLRQLRTRRRLFRPPYTYAHQQLPPLAMWLGPQYALPPPQPMALLFINKDSLFHLAVGVVDDCKVRLTNAQQIKII</sequence>
<dbReference type="InterPro" id="IPR051714">
    <property type="entry name" value="Znf_CCHC_NABP"/>
</dbReference>
<accession>A0AAN9TE09</accession>
<feature type="domain" description="CCHC-type" evidence="2">
    <location>
        <begin position="215"/>
        <end position="230"/>
    </location>
</feature>
<dbReference type="SMART" id="SM00343">
    <property type="entry name" value="ZnF_C2HC"/>
    <property type="match status" value="2"/>
</dbReference>
<proteinExistence type="predicted"/>
<keyword evidence="1" id="KW-0862">Zinc</keyword>
<reference evidence="3 4" key="1">
    <citation type="submission" date="2024-03" db="EMBL/GenBank/DDBJ databases">
        <title>Adaptation during the transition from Ophiocordyceps entomopathogen to insect associate is accompanied by gene loss and intensified selection.</title>
        <authorList>
            <person name="Ward C.M."/>
            <person name="Onetto C.A."/>
            <person name="Borneman A.R."/>
        </authorList>
    </citation>
    <scope>NUCLEOTIDE SEQUENCE [LARGE SCALE GENOMIC DNA]</scope>
    <source>
        <strain evidence="3">AWRI1</strain>
        <tissue evidence="3">Single Adult Female</tissue>
    </source>
</reference>
<dbReference type="AlphaFoldDB" id="A0AAN9TE09"/>
<evidence type="ECO:0000313" key="4">
    <source>
        <dbReference type="Proteomes" id="UP001367676"/>
    </source>
</evidence>
<dbReference type="EMBL" id="JBBCAQ010000034">
    <property type="protein sequence ID" value="KAK7580158.1"/>
    <property type="molecule type" value="Genomic_DNA"/>
</dbReference>
<feature type="domain" description="CCHC-type" evidence="2">
    <location>
        <begin position="239"/>
        <end position="253"/>
    </location>
</feature>
<dbReference type="GO" id="GO:0003676">
    <property type="term" value="F:nucleic acid binding"/>
    <property type="evidence" value="ECO:0007669"/>
    <property type="project" value="InterPro"/>
</dbReference>
<organism evidence="3 4">
    <name type="scientific">Parthenolecanium corni</name>
    <dbReference type="NCBI Taxonomy" id="536013"/>
    <lineage>
        <taxon>Eukaryota</taxon>
        <taxon>Metazoa</taxon>
        <taxon>Ecdysozoa</taxon>
        <taxon>Arthropoda</taxon>
        <taxon>Hexapoda</taxon>
        <taxon>Insecta</taxon>
        <taxon>Pterygota</taxon>
        <taxon>Neoptera</taxon>
        <taxon>Paraneoptera</taxon>
        <taxon>Hemiptera</taxon>
        <taxon>Sternorrhyncha</taxon>
        <taxon>Coccoidea</taxon>
        <taxon>Coccidae</taxon>
        <taxon>Parthenolecanium</taxon>
    </lineage>
</organism>
<dbReference type="InterPro" id="IPR001878">
    <property type="entry name" value="Znf_CCHC"/>
</dbReference>
<keyword evidence="1" id="KW-0479">Metal-binding</keyword>
<evidence type="ECO:0000256" key="1">
    <source>
        <dbReference type="PROSITE-ProRule" id="PRU00047"/>
    </source>
</evidence>
<evidence type="ECO:0000313" key="3">
    <source>
        <dbReference type="EMBL" id="KAK7580158.1"/>
    </source>
</evidence>
<dbReference type="Proteomes" id="UP001367676">
    <property type="component" value="Unassembled WGS sequence"/>
</dbReference>
<dbReference type="PANTHER" id="PTHR23002">
    <property type="entry name" value="ZINC FINGER CCHC DOMAIN CONTAINING PROTEIN"/>
    <property type="match status" value="1"/>
</dbReference>
<dbReference type="PROSITE" id="PS50158">
    <property type="entry name" value="ZF_CCHC"/>
    <property type="match status" value="2"/>
</dbReference>
<keyword evidence="4" id="KW-1185">Reference proteome</keyword>
<protein>
    <recommendedName>
        <fullName evidence="2">CCHC-type domain-containing protein</fullName>
    </recommendedName>
</protein>
<keyword evidence="1" id="KW-0863">Zinc-finger</keyword>
<name>A0AAN9TE09_9HEMI</name>
<dbReference type="InterPro" id="IPR036875">
    <property type="entry name" value="Znf_CCHC_sf"/>
</dbReference>
<dbReference type="SUPFAM" id="SSF57756">
    <property type="entry name" value="Retrovirus zinc finger-like domains"/>
    <property type="match status" value="1"/>
</dbReference>
<dbReference type="Gene3D" id="4.10.60.10">
    <property type="entry name" value="Zinc finger, CCHC-type"/>
    <property type="match status" value="1"/>
</dbReference>
<gene>
    <name evidence="3" type="ORF">V9T40_000787</name>
</gene>
<evidence type="ECO:0000259" key="2">
    <source>
        <dbReference type="PROSITE" id="PS50158"/>
    </source>
</evidence>